<dbReference type="AlphaFoldDB" id="A0A6A6ZT38"/>
<keyword evidence="5" id="KW-0677">Repeat</keyword>
<dbReference type="Gene3D" id="1.20.120.1750">
    <property type="match status" value="1"/>
</dbReference>
<reference evidence="13" key="1">
    <citation type="journal article" date="2020" name="Stud. Mycol.">
        <title>101 Dothideomycetes genomes: a test case for predicting lifestyles and emergence of pathogens.</title>
        <authorList>
            <person name="Haridas S."/>
            <person name="Albert R."/>
            <person name="Binder M."/>
            <person name="Bloem J."/>
            <person name="Labutti K."/>
            <person name="Salamov A."/>
            <person name="Andreopoulos B."/>
            <person name="Baker S."/>
            <person name="Barry K."/>
            <person name="Bills G."/>
            <person name="Bluhm B."/>
            <person name="Cannon C."/>
            <person name="Castanera R."/>
            <person name="Culley D."/>
            <person name="Daum C."/>
            <person name="Ezra D."/>
            <person name="Gonzalez J."/>
            <person name="Henrissat B."/>
            <person name="Kuo A."/>
            <person name="Liang C."/>
            <person name="Lipzen A."/>
            <person name="Lutzoni F."/>
            <person name="Magnuson J."/>
            <person name="Mondo S."/>
            <person name="Nolan M."/>
            <person name="Ohm R."/>
            <person name="Pangilinan J."/>
            <person name="Park H.-J."/>
            <person name="Ramirez L."/>
            <person name="Alfaro M."/>
            <person name="Sun H."/>
            <person name="Tritt A."/>
            <person name="Yoshinaga Y."/>
            <person name="Zwiers L.-H."/>
            <person name="Turgeon B."/>
            <person name="Goodwin S."/>
            <person name="Spatafora J."/>
            <person name="Crous P."/>
            <person name="Grigoriev I."/>
        </authorList>
    </citation>
    <scope>NUCLEOTIDE SEQUENCE</scope>
    <source>
        <strain evidence="13">CBS 113818</strain>
    </source>
</reference>
<keyword evidence="8" id="KW-0862">Zinc</keyword>
<dbReference type="EC" id="2.3.2.31" evidence="2"/>
<feature type="domain" description="RING-type" evidence="12">
    <location>
        <begin position="143"/>
        <end position="361"/>
    </location>
</feature>
<keyword evidence="3" id="KW-0808">Transferase</keyword>
<dbReference type="GO" id="GO:0008270">
    <property type="term" value="F:zinc ion binding"/>
    <property type="evidence" value="ECO:0007669"/>
    <property type="project" value="UniProtKB-KW"/>
</dbReference>
<sequence>MGQLLSRQAAPNKQPHRRDSSLPRSHRPRHEKAQYGAIGHSRTLPKSVHWDTSSARRSKTTGTKGSRPRLNVLNEVDGNVGAPRRQPKYGRGKTSTESVRIKSGGHQHARRSDSQQAKARVKGDHLSKPSASNSNLHQKKSQQTKECIICTDARSLRRFPNRPPTDQCSHDSDACRRCLRTWIESESSTKIWNEINCPICAARMDYNDIREFAPSEVFRRYDNLTTKAKYDAIPNHRWCIAKNCKAGQVHPPGTAKFRCKTCKKTHCVVHGVMWHKGETCQEYDYRTNKHIKKAEEAASKDLIAATTKKCPGCKRSIEKDFGCDHMTCSKCKHEFCWQCLATYAKKGTRRVVHRQGCAYYDPEWDAE</sequence>
<accession>A0A6A6ZT38</accession>
<dbReference type="OrthoDB" id="1431934at2759"/>
<dbReference type="CDD" id="cd20335">
    <property type="entry name" value="BRcat_RBR"/>
    <property type="match status" value="1"/>
</dbReference>
<dbReference type="Pfam" id="PF01485">
    <property type="entry name" value="IBR"/>
    <property type="match status" value="1"/>
</dbReference>
<evidence type="ECO:0000259" key="12">
    <source>
        <dbReference type="PROSITE" id="PS51873"/>
    </source>
</evidence>
<dbReference type="CDD" id="cd20336">
    <property type="entry name" value="Rcat_RBR"/>
    <property type="match status" value="1"/>
</dbReference>
<evidence type="ECO:0000256" key="1">
    <source>
        <dbReference type="ARBA" id="ARBA00001798"/>
    </source>
</evidence>
<evidence type="ECO:0000256" key="5">
    <source>
        <dbReference type="ARBA" id="ARBA00022737"/>
    </source>
</evidence>
<feature type="region of interest" description="Disordered" evidence="10">
    <location>
        <begin position="1"/>
        <end position="140"/>
    </location>
</feature>
<keyword evidence="6 9" id="KW-0863">Zinc-finger</keyword>
<evidence type="ECO:0000256" key="6">
    <source>
        <dbReference type="ARBA" id="ARBA00022771"/>
    </source>
</evidence>
<name>A0A6A6ZT38_9PLEO</name>
<feature type="domain" description="RING-type" evidence="11">
    <location>
        <begin position="147"/>
        <end position="200"/>
    </location>
</feature>
<dbReference type="PROSITE" id="PS50089">
    <property type="entry name" value="ZF_RING_2"/>
    <property type="match status" value="1"/>
</dbReference>
<evidence type="ECO:0000256" key="10">
    <source>
        <dbReference type="SAM" id="MobiDB-lite"/>
    </source>
</evidence>
<dbReference type="PANTHER" id="PTHR11685">
    <property type="entry name" value="RBR FAMILY RING FINGER AND IBR DOMAIN-CONTAINING"/>
    <property type="match status" value="1"/>
</dbReference>
<dbReference type="EMBL" id="MU006232">
    <property type="protein sequence ID" value="KAF2823507.1"/>
    <property type="molecule type" value="Genomic_DNA"/>
</dbReference>
<protein>
    <recommendedName>
        <fullName evidence="2">RBR-type E3 ubiquitin transferase</fullName>
        <ecNumber evidence="2">2.3.2.31</ecNumber>
    </recommendedName>
</protein>
<feature type="compositionally biased region" description="Polar residues" evidence="10">
    <location>
        <begin position="1"/>
        <end position="11"/>
    </location>
</feature>
<dbReference type="InterPro" id="IPR001841">
    <property type="entry name" value="Znf_RING"/>
</dbReference>
<dbReference type="InterPro" id="IPR031127">
    <property type="entry name" value="E3_UB_ligase_RBR"/>
</dbReference>
<dbReference type="Proteomes" id="UP000799424">
    <property type="component" value="Unassembled WGS sequence"/>
</dbReference>
<feature type="compositionally biased region" description="Polar residues" evidence="10">
    <location>
        <begin position="50"/>
        <end position="64"/>
    </location>
</feature>
<evidence type="ECO:0000256" key="9">
    <source>
        <dbReference type="PROSITE-ProRule" id="PRU00175"/>
    </source>
</evidence>
<gene>
    <name evidence="13" type="ORF">CC86DRAFT_68760</name>
</gene>
<evidence type="ECO:0000259" key="11">
    <source>
        <dbReference type="PROSITE" id="PS50089"/>
    </source>
</evidence>
<organism evidence="13 14">
    <name type="scientific">Ophiobolus disseminans</name>
    <dbReference type="NCBI Taxonomy" id="1469910"/>
    <lineage>
        <taxon>Eukaryota</taxon>
        <taxon>Fungi</taxon>
        <taxon>Dikarya</taxon>
        <taxon>Ascomycota</taxon>
        <taxon>Pezizomycotina</taxon>
        <taxon>Dothideomycetes</taxon>
        <taxon>Pleosporomycetidae</taxon>
        <taxon>Pleosporales</taxon>
        <taxon>Pleosporineae</taxon>
        <taxon>Phaeosphaeriaceae</taxon>
        <taxon>Ophiobolus</taxon>
    </lineage>
</organism>
<dbReference type="InterPro" id="IPR044066">
    <property type="entry name" value="TRIAD_supradom"/>
</dbReference>
<dbReference type="InterPro" id="IPR017907">
    <property type="entry name" value="Znf_RING_CS"/>
</dbReference>
<evidence type="ECO:0000256" key="4">
    <source>
        <dbReference type="ARBA" id="ARBA00022723"/>
    </source>
</evidence>
<dbReference type="SMART" id="SM00184">
    <property type="entry name" value="RING"/>
    <property type="match status" value="2"/>
</dbReference>
<dbReference type="GO" id="GO:0061630">
    <property type="term" value="F:ubiquitin protein ligase activity"/>
    <property type="evidence" value="ECO:0007669"/>
    <property type="project" value="UniProtKB-EC"/>
</dbReference>
<comment type="catalytic activity">
    <reaction evidence="1">
        <text>[E2 ubiquitin-conjugating enzyme]-S-ubiquitinyl-L-cysteine + [acceptor protein]-L-lysine = [E2 ubiquitin-conjugating enzyme]-L-cysteine + [acceptor protein]-N(6)-ubiquitinyl-L-lysine.</text>
        <dbReference type="EC" id="2.3.2.31"/>
    </reaction>
</comment>
<evidence type="ECO:0000313" key="13">
    <source>
        <dbReference type="EMBL" id="KAF2823507.1"/>
    </source>
</evidence>
<evidence type="ECO:0000256" key="7">
    <source>
        <dbReference type="ARBA" id="ARBA00022786"/>
    </source>
</evidence>
<dbReference type="Gene3D" id="3.30.40.10">
    <property type="entry name" value="Zinc/RING finger domain, C3HC4 (zinc finger)"/>
    <property type="match status" value="1"/>
</dbReference>
<dbReference type="InterPro" id="IPR002867">
    <property type="entry name" value="IBR_dom"/>
</dbReference>
<evidence type="ECO:0000313" key="14">
    <source>
        <dbReference type="Proteomes" id="UP000799424"/>
    </source>
</evidence>
<dbReference type="PROSITE" id="PS51873">
    <property type="entry name" value="TRIAD"/>
    <property type="match status" value="1"/>
</dbReference>
<keyword evidence="14" id="KW-1185">Reference proteome</keyword>
<keyword evidence="7" id="KW-0833">Ubl conjugation pathway</keyword>
<evidence type="ECO:0000256" key="3">
    <source>
        <dbReference type="ARBA" id="ARBA00022679"/>
    </source>
</evidence>
<keyword evidence="4" id="KW-0479">Metal-binding</keyword>
<dbReference type="PROSITE" id="PS00518">
    <property type="entry name" value="ZF_RING_1"/>
    <property type="match status" value="1"/>
</dbReference>
<dbReference type="GO" id="GO:0016567">
    <property type="term" value="P:protein ubiquitination"/>
    <property type="evidence" value="ECO:0007669"/>
    <property type="project" value="InterPro"/>
</dbReference>
<dbReference type="SUPFAM" id="SSF57850">
    <property type="entry name" value="RING/U-box"/>
    <property type="match status" value="3"/>
</dbReference>
<evidence type="ECO:0000256" key="2">
    <source>
        <dbReference type="ARBA" id="ARBA00012251"/>
    </source>
</evidence>
<proteinExistence type="predicted"/>
<evidence type="ECO:0000256" key="8">
    <source>
        <dbReference type="ARBA" id="ARBA00022833"/>
    </source>
</evidence>
<dbReference type="SMART" id="SM00647">
    <property type="entry name" value="IBR"/>
    <property type="match status" value="2"/>
</dbReference>
<dbReference type="Pfam" id="PF22191">
    <property type="entry name" value="IBR_1"/>
    <property type="match status" value="1"/>
</dbReference>
<dbReference type="InterPro" id="IPR013083">
    <property type="entry name" value="Znf_RING/FYVE/PHD"/>
</dbReference>